<feature type="domain" description="FAD dependent oxidoreductase" evidence="6">
    <location>
        <begin position="5"/>
        <end position="392"/>
    </location>
</feature>
<evidence type="ECO:0000313" key="8">
    <source>
        <dbReference type="Proteomes" id="UP000241010"/>
    </source>
</evidence>
<comment type="caution">
    <text evidence="7">The sequence shown here is derived from an EMBL/GenBank/DDBJ whole genome shotgun (WGS) entry which is preliminary data.</text>
</comment>
<dbReference type="GO" id="GO:0005737">
    <property type="term" value="C:cytoplasm"/>
    <property type="evidence" value="ECO:0007669"/>
    <property type="project" value="TreeGrafter"/>
</dbReference>
<comment type="cofactor">
    <cofactor evidence="1">
        <name>FAD</name>
        <dbReference type="ChEBI" id="CHEBI:57692"/>
    </cofactor>
</comment>
<sequence length="396" mass="42417">METTDFAIVGGGIVGLATGLRLQALHPGARILLLEKESAVAQHQSGRNSGVIHAGVYYAPGSHKARFSAQGVTATKAFCDEQQIPYQLCGKLIVATDAAETERMGALETRARANGIVIERLTGEEARKLEPNISAVAALLSPSTGIVDYGAVAMRMAQLFQERGGLIRLATRVTGGAETEAGLTLETTRGALSAGKAVFCGGLHADRLARMFGAAVEFRIVPFRGEYFAIRNQPADLVQHLIYPVPDPARPFLGVHLTRKIGGGFTVGPNAVLAMAREGYHKTDVSLADLRDSLGYAGFWRLMRRNLGPALGELSGSMLRPLYLKKVQKYCARIRLEDLVPYKSGVRAQAVAPDGRLIDDFVFVRSRHSLHVCNAPSPAATSAIPIAEHIVEALTA</sequence>
<comment type="similarity">
    <text evidence="5">Belongs to the L2HGDH family.</text>
</comment>
<accession>A0A2T4K099</accession>
<dbReference type="OrthoDB" id="9801699at2"/>
<name>A0A2T4K099_9RHOB</name>
<evidence type="ECO:0000256" key="1">
    <source>
        <dbReference type="ARBA" id="ARBA00001974"/>
    </source>
</evidence>
<dbReference type="InterPro" id="IPR036188">
    <property type="entry name" value="FAD/NAD-bd_sf"/>
</dbReference>
<dbReference type="Gene3D" id="3.30.9.10">
    <property type="entry name" value="D-Amino Acid Oxidase, subunit A, domain 2"/>
    <property type="match status" value="1"/>
</dbReference>
<reference evidence="7 8" key="1">
    <citation type="submission" date="2018-03" db="EMBL/GenBank/DDBJ databases">
        <title>Cereibacter changlensis.</title>
        <authorList>
            <person name="Meyer T.E."/>
            <person name="Miller S."/>
            <person name="Lodha T."/>
            <person name="Gandham S."/>
            <person name="Chintalapati S."/>
            <person name="Chintalapati V.R."/>
        </authorList>
    </citation>
    <scope>NUCLEOTIDE SEQUENCE [LARGE SCALE GENOMIC DNA]</scope>
    <source>
        <strain evidence="7 8">JA139</strain>
    </source>
</reference>
<dbReference type="GO" id="GO:0047545">
    <property type="term" value="F:(S)-2-hydroxyglutarate dehydrogenase activity"/>
    <property type="evidence" value="ECO:0007669"/>
    <property type="project" value="TreeGrafter"/>
</dbReference>
<evidence type="ECO:0000256" key="5">
    <source>
        <dbReference type="ARBA" id="ARBA00037941"/>
    </source>
</evidence>
<dbReference type="NCBIfam" id="NF008726">
    <property type="entry name" value="PRK11728.1"/>
    <property type="match status" value="1"/>
</dbReference>
<dbReference type="Pfam" id="PF01266">
    <property type="entry name" value="DAO"/>
    <property type="match status" value="1"/>
</dbReference>
<dbReference type="PANTHER" id="PTHR43104:SF2">
    <property type="entry name" value="L-2-HYDROXYGLUTARATE DEHYDROGENASE, MITOCHONDRIAL"/>
    <property type="match status" value="1"/>
</dbReference>
<evidence type="ECO:0000259" key="6">
    <source>
        <dbReference type="Pfam" id="PF01266"/>
    </source>
</evidence>
<keyword evidence="4" id="KW-0560">Oxidoreductase</keyword>
<evidence type="ECO:0000256" key="3">
    <source>
        <dbReference type="ARBA" id="ARBA00022827"/>
    </source>
</evidence>
<proteinExistence type="inferred from homology"/>
<dbReference type="Proteomes" id="UP000241010">
    <property type="component" value="Unassembled WGS sequence"/>
</dbReference>
<dbReference type="Gene3D" id="3.50.50.60">
    <property type="entry name" value="FAD/NAD(P)-binding domain"/>
    <property type="match status" value="1"/>
</dbReference>
<dbReference type="PANTHER" id="PTHR43104">
    <property type="entry name" value="L-2-HYDROXYGLUTARATE DEHYDROGENASE, MITOCHONDRIAL"/>
    <property type="match status" value="1"/>
</dbReference>
<dbReference type="InterPro" id="IPR006076">
    <property type="entry name" value="FAD-dep_OxRdtase"/>
</dbReference>
<dbReference type="EMBL" id="PZKG01000002">
    <property type="protein sequence ID" value="PTE23592.1"/>
    <property type="molecule type" value="Genomic_DNA"/>
</dbReference>
<dbReference type="SUPFAM" id="SSF51905">
    <property type="entry name" value="FAD/NAD(P)-binding domain"/>
    <property type="match status" value="1"/>
</dbReference>
<dbReference type="AlphaFoldDB" id="A0A2T4K099"/>
<keyword evidence="2" id="KW-0285">Flavoprotein</keyword>
<keyword evidence="3" id="KW-0274">FAD</keyword>
<protein>
    <submittedName>
        <fullName evidence="7">L-2-hydroxyglutarate oxidase</fullName>
    </submittedName>
</protein>
<gene>
    <name evidence="7" type="ORF">C5F48_00810</name>
</gene>
<evidence type="ECO:0000256" key="4">
    <source>
        <dbReference type="ARBA" id="ARBA00023002"/>
    </source>
</evidence>
<evidence type="ECO:0000313" key="7">
    <source>
        <dbReference type="EMBL" id="PTE23592.1"/>
    </source>
</evidence>
<organism evidence="7 8">
    <name type="scientific">Cereibacter changlensis JA139</name>
    <dbReference type="NCBI Taxonomy" id="1188249"/>
    <lineage>
        <taxon>Bacteria</taxon>
        <taxon>Pseudomonadati</taxon>
        <taxon>Pseudomonadota</taxon>
        <taxon>Alphaproteobacteria</taxon>
        <taxon>Rhodobacterales</taxon>
        <taxon>Paracoccaceae</taxon>
        <taxon>Cereibacter</taxon>
    </lineage>
</organism>
<evidence type="ECO:0000256" key="2">
    <source>
        <dbReference type="ARBA" id="ARBA00022630"/>
    </source>
</evidence>
<keyword evidence="8" id="KW-1185">Reference proteome</keyword>
<dbReference type="RefSeq" id="WP_107662011.1">
    <property type="nucleotide sequence ID" value="NZ_PZKG01000002.1"/>
</dbReference>